<reference evidence="2" key="1">
    <citation type="submission" date="2023-07" db="EMBL/GenBank/DDBJ databases">
        <title>Genome content predicts the carbon catabolic preferences of heterotrophic bacteria.</title>
        <authorList>
            <person name="Gralka M."/>
        </authorList>
    </citation>
    <scope>NUCLEOTIDE SEQUENCE</scope>
    <source>
        <strain evidence="2">C2R13</strain>
    </source>
</reference>
<organism evidence="2 3">
    <name type="scientific">Cobetia amphilecti</name>
    <dbReference type="NCBI Taxonomy" id="1055104"/>
    <lineage>
        <taxon>Bacteria</taxon>
        <taxon>Pseudomonadati</taxon>
        <taxon>Pseudomonadota</taxon>
        <taxon>Gammaproteobacteria</taxon>
        <taxon>Oceanospirillales</taxon>
        <taxon>Halomonadaceae</taxon>
        <taxon>Cobetia</taxon>
    </lineage>
</organism>
<name>A0AAP4TXY5_9GAMM</name>
<dbReference type="Proteomes" id="UP001170481">
    <property type="component" value="Unassembled WGS sequence"/>
</dbReference>
<comment type="caution">
    <text evidence="2">The sequence shown here is derived from an EMBL/GenBank/DDBJ whole genome shotgun (WGS) entry which is preliminary data.</text>
</comment>
<evidence type="ECO:0000256" key="1">
    <source>
        <dbReference type="SAM" id="Phobius"/>
    </source>
</evidence>
<dbReference type="AlphaFoldDB" id="A0AAP4TXY5"/>
<dbReference type="EMBL" id="JAUORK010000005">
    <property type="protein sequence ID" value="MDO6671740.1"/>
    <property type="molecule type" value="Genomic_DNA"/>
</dbReference>
<keyword evidence="1" id="KW-1133">Transmembrane helix</keyword>
<sequence length="158" mass="16838">MTVTCPSTRHARRESVSYHRALSRLTAANGHVVFVMLIALAAMLVMPLAAPRVVMVNDHAVFESVGTGRWVSADSDWITRAARESGSQAQITHSSAASDCPLASMAAFTLALVAVALLLALGRLSRDAAPRPCLVAFRDINVYLRPPGRAPPHDSLAP</sequence>
<protein>
    <submittedName>
        <fullName evidence="2">Uncharacterized protein</fullName>
    </submittedName>
</protein>
<accession>A0AAP4TXY5</accession>
<keyword evidence="1" id="KW-0812">Transmembrane</keyword>
<evidence type="ECO:0000313" key="3">
    <source>
        <dbReference type="Proteomes" id="UP001170481"/>
    </source>
</evidence>
<keyword evidence="1" id="KW-0472">Membrane</keyword>
<dbReference type="RefSeq" id="WP_303593397.1">
    <property type="nucleotide sequence ID" value="NZ_JAUORK010000005.1"/>
</dbReference>
<feature type="transmembrane region" description="Helical" evidence="1">
    <location>
        <begin position="21"/>
        <end position="46"/>
    </location>
</feature>
<gene>
    <name evidence="2" type="ORF">Q4535_06355</name>
</gene>
<proteinExistence type="predicted"/>
<evidence type="ECO:0000313" key="2">
    <source>
        <dbReference type="EMBL" id="MDO6671740.1"/>
    </source>
</evidence>
<feature type="transmembrane region" description="Helical" evidence="1">
    <location>
        <begin position="102"/>
        <end position="121"/>
    </location>
</feature>